<organism evidence="1 2">
    <name type="scientific">Paenibacillus mesotrionivorans</name>
    <dbReference type="NCBI Taxonomy" id="3160968"/>
    <lineage>
        <taxon>Bacteria</taxon>
        <taxon>Bacillati</taxon>
        <taxon>Bacillota</taxon>
        <taxon>Bacilli</taxon>
        <taxon>Bacillales</taxon>
        <taxon>Paenibacillaceae</taxon>
        <taxon>Paenibacillus</taxon>
    </lineage>
</organism>
<proteinExistence type="predicted"/>
<keyword evidence="2" id="KW-1185">Reference proteome</keyword>
<dbReference type="EMBL" id="JBJURJ010000014">
    <property type="protein sequence ID" value="MFM9330627.1"/>
    <property type="molecule type" value="Genomic_DNA"/>
</dbReference>
<dbReference type="Proteomes" id="UP001631969">
    <property type="component" value="Unassembled WGS sequence"/>
</dbReference>
<accession>A0ACC7P8F4</accession>
<evidence type="ECO:0000313" key="1">
    <source>
        <dbReference type="EMBL" id="MFM9330627.1"/>
    </source>
</evidence>
<gene>
    <name evidence="1" type="ORF">ACI1P1_20255</name>
</gene>
<comment type="caution">
    <text evidence="1">The sequence shown here is derived from an EMBL/GenBank/DDBJ whole genome shotgun (WGS) entry which is preliminary data.</text>
</comment>
<name>A0ACC7P8F4_9BACL</name>
<evidence type="ECO:0000313" key="2">
    <source>
        <dbReference type="Proteomes" id="UP001631969"/>
    </source>
</evidence>
<sequence>MHQDFPAPALGVLHTKDGAQRFRLSRIQPCAELAPFVKHYWIVAWNLADGEEYDQLVVPNPCVNLVVEPGKTACFAPGVTTFSYRLKGAGCVFGVKFHSGGFYPFIRAPISSYRGTPIPVNEVLGLSGRELEEAVLSRKDEQAMAEEMERLLLCRLPESDSQVQFLREVVEHICNDRGLTKVDLLCAHLDMNKRTVQRMFDQYIGVSPKWVIRLYRIQEAAERLDNGTYGELVQLAMDLGYHDQAHFIKDFKNVTGQTPEEYLRGPGQGRASG</sequence>
<protein>
    <submittedName>
        <fullName evidence="1">DUF6597 domain-containing transcriptional factor</fullName>
    </submittedName>
</protein>
<reference evidence="1" key="1">
    <citation type="submission" date="2024-12" db="EMBL/GenBank/DDBJ databases">
        <authorList>
            <person name="Wu N."/>
        </authorList>
    </citation>
    <scope>NUCLEOTIDE SEQUENCE</scope>
    <source>
        <strain evidence="1">P15</strain>
    </source>
</reference>